<keyword evidence="1" id="KW-0175">Coiled coil</keyword>
<evidence type="ECO:0000313" key="2">
    <source>
        <dbReference type="EMBL" id="GAG10520.1"/>
    </source>
</evidence>
<comment type="caution">
    <text evidence="2">The sequence shown here is derived from an EMBL/GenBank/DDBJ whole genome shotgun (WGS) entry which is preliminary data.</text>
</comment>
<sequence length="67" mass="7997">MFKLKELSENMSEGKILEISYYNLNVLLIENERLRDTIVGLEEKKKKKREEFELDPDPFSVDFGEEE</sequence>
<feature type="coiled-coil region" evidence="1">
    <location>
        <begin position="24"/>
        <end position="51"/>
    </location>
</feature>
<reference evidence="2" key="1">
    <citation type="journal article" date="2014" name="Front. Microbiol.">
        <title>High frequency of phylogenetically diverse reductive dehalogenase-homologous genes in deep subseafloor sedimentary metagenomes.</title>
        <authorList>
            <person name="Kawai M."/>
            <person name="Futagami T."/>
            <person name="Toyoda A."/>
            <person name="Takaki Y."/>
            <person name="Nishi S."/>
            <person name="Hori S."/>
            <person name="Arai W."/>
            <person name="Tsubouchi T."/>
            <person name="Morono Y."/>
            <person name="Uchiyama I."/>
            <person name="Ito T."/>
            <person name="Fujiyama A."/>
            <person name="Inagaki F."/>
            <person name="Takami H."/>
        </authorList>
    </citation>
    <scope>NUCLEOTIDE SEQUENCE</scope>
    <source>
        <strain evidence="2">Expedition CK06-06</strain>
    </source>
</reference>
<name>X0UXP1_9ZZZZ</name>
<evidence type="ECO:0000256" key="1">
    <source>
        <dbReference type="SAM" id="Coils"/>
    </source>
</evidence>
<dbReference type="EMBL" id="BARS01029955">
    <property type="protein sequence ID" value="GAG10520.1"/>
    <property type="molecule type" value="Genomic_DNA"/>
</dbReference>
<dbReference type="AlphaFoldDB" id="X0UXP1"/>
<gene>
    <name evidence="2" type="ORF">S01H1_46765</name>
</gene>
<accession>X0UXP1</accession>
<organism evidence="2">
    <name type="scientific">marine sediment metagenome</name>
    <dbReference type="NCBI Taxonomy" id="412755"/>
    <lineage>
        <taxon>unclassified sequences</taxon>
        <taxon>metagenomes</taxon>
        <taxon>ecological metagenomes</taxon>
    </lineage>
</organism>
<protein>
    <submittedName>
        <fullName evidence="2">Uncharacterized protein</fullName>
    </submittedName>
</protein>
<proteinExistence type="predicted"/>